<evidence type="ECO:0000256" key="1">
    <source>
        <dbReference type="SAM" id="MobiDB-lite"/>
    </source>
</evidence>
<gene>
    <name evidence="2" type="ORF">PVAG01_04872</name>
</gene>
<dbReference type="Proteomes" id="UP001629113">
    <property type="component" value="Unassembled WGS sequence"/>
</dbReference>
<dbReference type="EMBL" id="JBFCZG010000004">
    <property type="protein sequence ID" value="KAL3423125.1"/>
    <property type="molecule type" value="Genomic_DNA"/>
</dbReference>
<keyword evidence="3" id="KW-1185">Reference proteome</keyword>
<evidence type="ECO:0000313" key="2">
    <source>
        <dbReference type="EMBL" id="KAL3423125.1"/>
    </source>
</evidence>
<organism evidence="2 3">
    <name type="scientific">Phlyctema vagabunda</name>
    <dbReference type="NCBI Taxonomy" id="108571"/>
    <lineage>
        <taxon>Eukaryota</taxon>
        <taxon>Fungi</taxon>
        <taxon>Dikarya</taxon>
        <taxon>Ascomycota</taxon>
        <taxon>Pezizomycotina</taxon>
        <taxon>Leotiomycetes</taxon>
        <taxon>Helotiales</taxon>
        <taxon>Dermateaceae</taxon>
        <taxon>Phlyctema</taxon>
    </lineage>
</organism>
<reference evidence="2 3" key="1">
    <citation type="submission" date="2024-06" db="EMBL/GenBank/DDBJ databases">
        <title>Complete genome of Phlyctema vagabunda strain 19-DSS-EL-015.</title>
        <authorList>
            <person name="Fiorenzani C."/>
        </authorList>
    </citation>
    <scope>NUCLEOTIDE SEQUENCE [LARGE SCALE GENOMIC DNA]</scope>
    <source>
        <strain evidence="2 3">19-DSS-EL-015</strain>
    </source>
</reference>
<feature type="region of interest" description="Disordered" evidence="1">
    <location>
        <begin position="374"/>
        <end position="396"/>
    </location>
</feature>
<comment type="caution">
    <text evidence="2">The sequence shown here is derived from an EMBL/GenBank/DDBJ whole genome shotgun (WGS) entry which is preliminary data.</text>
</comment>
<protein>
    <submittedName>
        <fullName evidence="2">Uncharacterized protein</fullName>
    </submittedName>
</protein>
<evidence type="ECO:0000313" key="3">
    <source>
        <dbReference type="Proteomes" id="UP001629113"/>
    </source>
</evidence>
<accession>A0ABR4PIJ7</accession>
<name>A0ABR4PIJ7_9HELO</name>
<sequence>MAATPVTFDFNTRRAITFACVNGRRSFPQLPEQVVIQNYLSEFTLFPNLPKELRLKILNEALAEEGGAGSYFWFLISTRAVIAPGSPFGPAVNVTATGTSHENLLRKFGAISSEYRAQIFHMYKRMPLFGPPLSQISDGTMCLSSHGNNMGQILNPFNRLINVQLDTLFLSHEDLLQASAVGVGIAPMRIKRLTIWFDKSSTQWFASCGWLLYMFRMVFPCLRELNFCIGRAGHREQLQENLSHGFIDVDDIFDEISLSCAFDQGFKCTKKNRAELRKLVEMIKGYFAYHTANVDYWKDIKLNFKIHGILGLAFDSRAHFGPIIRTDYKCPRYNKRALQFVLLFPLLGAVTECDEKGVPSLPIESIRHLFQESAESSQASQPHSTSSHNAMTLALQ</sequence>
<feature type="compositionally biased region" description="Low complexity" evidence="1">
    <location>
        <begin position="374"/>
        <end position="388"/>
    </location>
</feature>
<proteinExistence type="predicted"/>